<sequence>MRRALVAITGLAASTTALVVLKAAPGTSQVAQDVPAGQPPAATGAAEDEETSPDATAAPATGKPKATKSARPQGSASATPSRTASGGATRTPSAPRTTTAAPQPTARTVTGPVVSNEFGNVQVQITVSGSRIVNAVALELPEKTAQSVQRSGEVDSRYSGTGGMVVARQGADLDTVSGATATSRSYQQSLQAAIDRARG</sequence>
<dbReference type="Gene3D" id="3.90.1010.20">
    <property type="match status" value="1"/>
</dbReference>
<evidence type="ECO:0000256" key="2">
    <source>
        <dbReference type="SAM" id="SignalP"/>
    </source>
</evidence>
<reference evidence="4 5" key="1">
    <citation type="submission" date="2018-08" db="EMBL/GenBank/DDBJ databases">
        <title>Jishengella sp. nov., isolated from a root of Azadirachta indica A. Juss. var. siamensis Valenton.</title>
        <authorList>
            <person name="Kuncharoen N."/>
            <person name="Tanasupawat S."/>
            <person name="Kudo T."/>
            <person name="Ohkuma M."/>
        </authorList>
    </citation>
    <scope>NUCLEOTIDE SEQUENCE [LARGE SCALE GENOMIC DNA]</scope>
    <source>
        <strain evidence="4 5">AZ1-13</strain>
    </source>
</reference>
<protein>
    <submittedName>
        <fullName evidence="4">FMN-binding protein</fullName>
    </submittedName>
</protein>
<keyword evidence="5" id="KW-1185">Reference proteome</keyword>
<feature type="region of interest" description="Disordered" evidence="1">
    <location>
        <begin position="179"/>
        <end position="199"/>
    </location>
</feature>
<evidence type="ECO:0000313" key="5">
    <source>
        <dbReference type="Proteomes" id="UP000283832"/>
    </source>
</evidence>
<dbReference type="Pfam" id="PF04205">
    <property type="entry name" value="FMN_bind"/>
    <property type="match status" value="1"/>
</dbReference>
<dbReference type="InterPro" id="IPR007329">
    <property type="entry name" value="FMN-bd"/>
</dbReference>
<evidence type="ECO:0000259" key="3">
    <source>
        <dbReference type="SMART" id="SM00900"/>
    </source>
</evidence>
<feature type="region of interest" description="Disordered" evidence="1">
    <location>
        <begin position="27"/>
        <end position="112"/>
    </location>
</feature>
<dbReference type="AlphaFoldDB" id="A0A418MUA4"/>
<dbReference type="SMART" id="SM00900">
    <property type="entry name" value="FMN_bind"/>
    <property type="match status" value="1"/>
</dbReference>
<feature type="domain" description="FMN-binding" evidence="3">
    <location>
        <begin position="117"/>
        <end position="197"/>
    </location>
</feature>
<feature type="signal peptide" evidence="2">
    <location>
        <begin position="1"/>
        <end position="19"/>
    </location>
</feature>
<comment type="caution">
    <text evidence="4">The sequence shown here is derived from an EMBL/GenBank/DDBJ whole genome shotgun (WGS) entry which is preliminary data.</text>
</comment>
<evidence type="ECO:0000313" key="4">
    <source>
        <dbReference type="EMBL" id="RIV37972.1"/>
    </source>
</evidence>
<feature type="compositionally biased region" description="Polar residues" evidence="1">
    <location>
        <begin position="179"/>
        <end position="191"/>
    </location>
</feature>
<dbReference type="GO" id="GO:0010181">
    <property type="term" value="F:FMN binding"/>
    <property type="evidence" value="ECO:0007669"/>
    <property type="project" value="InterPro"/>
</dbReference>
<keyword evidence="2" id="KW-0732">Signal</keyword>
<feature type="compositionally biased region" description="Polar residues" evidence="1">
    <location>
        <begin position="72"/>
        <end position="86"/>
    </location>
</feature>
<organism evidence="4 5">
    <name type="scientific">Micromonospora radicis</name>
    <dbReference type="NCBI Taxonomy" id="1894971"/>
    <lineage>
        <taxon>Bacteria</taxon>
        <taxon>Bacillati</taxon>
        <taxon>Actinomycetota</taxon>
        <taxon>Actinomycetes</taxon>
        <taxon>Micromonosporales</taxon>
        <taxon>Micromonosporaceae</taxon>
        <taxon>Micromonospora</taxon>
    </lineage>
</organism>
<gene>
    <name evidence="4" type="ORF">D2L64_13560</name>
</gene>
<feature type="compositionally biased region" description="Low complexity" evidence="1">
    <location>
        <begin position="88"/>
        <end position="110"/>
    </location>
</feature>
<evidence type="ECO:0000256" key="1">
    <source>
        <dbReference type="SAM" id="MobiDB-lite"/>
    </source>
</evidence>
<name>A0A418MUA4_9ACTN</name>
<proteinExistence type="predicted"/>
<feature type="chain" id="PRO_5039321748" evidence="2">
    <location>
        <begin position="20"/>
        <end position="199"/>
    </location>
</feature>
<dbReference type="GO" id="GO:0016020">
    <property type="term" value="C:membrane"/>
    <property type="evidence" value="ECO:0007669"/>
    <property type="project" value="InterPro"/>
</dbReference>
<feature type="compositionally biased region" description="Low complexity" evidence="1">
    <location>
        <begin position="53"/>
        <end position="70"/>
    </location>
</feature>
<dbReference type="EMBL" id="QXEC01000011">
    <property type="protein sequence ID" value="RIV37972.1"/>
    <property type="molecule type" value="Genomic_DNA"/>
</dbReference>
<dbReference type="OrthoDB" id="8099475at2"/>
<accession>A0A418MUA4</accession>
<feature type="compositionally biased region" description="Low complexity" evidence="1">
    <location>
        <begin position="35"/>
        <end position="45"/>
    </location>
</feature>
<dbReference type="Proteomes" id="UP000283832">
    <property type="component" value="Unassembled WGS sequence"/>
</dbReference>
<dbReference type="RefSeq" id="WP_119576054.1">
    <property type="nucleotide sequence ID" value="NZ_QXEC01000011.1"/>
</dbReference>